<dbReference type="EMBL" id="LGTC01000001">
    <property type="protein sequence ID" value="KNY30021.1"/>
    <property type="molecule type" value="Genomic_DNA"/>
</dbReference>
<gene>
    <name evidence="2" type="ORF">Bccel_5298</name>
</gene>
<evidence type="ECO:0000256" key="1">
    <source>
        <dbReference type="SAM" id="Phobius"/>
    </source>
</evidence>
<feature type="transmembrane region" description="Helical" evidence="1">
    <location>
        <begin position="33"/>
        <end position="52"/>
    </location>
</feature>
<comment type="caution">
    <text evidence="2">The sequence shown here is derived from an EMBL/GenBank/DDBJ whole genome shotgun (WGS) entry which is preliminary data.</text>
</comment>
<feature type="transmembrane region" description="Helical" evidence="1">
    <location>
        <begin position="190"/>
        <end position="209"/>
    </location>
</feature>
<protein>
    <submittedName>
        <fullName evidence="2">Uncharacterized protein</fullName>
    </submittedName>
</protein>
<name>A0A0L6JVX4_9FIRM</name>
<keyword evidence="3" id="KW-1185">Reference proteome</keyword>
<feature type="transmembrane region" description="Helical" evidence="1">
    <location>
        <begin position="67"/>
        <end position="88"/>
    </location>
</feature>
<feature type="transmembrane region" description="Helical" evidence="1">
    <location>
        <begin position="167"/>
        <end position="184"/>
    </location>
</feature>
<sequence>MDEKKLNEAVENISLIKGVIDKTSKSFSAFSKIFIYWGMLFILNSIVTLFMIENKDSIFEVFKNYHFIWFILPVGIVALMATLIYRNISKKIPLVGLEKHLMKLWILILIMNIIPVKINVNAPQSSGIDLQTIVVQTSYFSTTLFSLAIALIVTSLFTGYKHLMKMGAVYIGISLINAYSNISFTDATIFQLLYSLALPFTFLYTGFYLKAQQARGEQLGYKFDS</sequence>
<feature type="transmembrane region" description="Helical" evidence="1">
    <location>
        <begin position="100"/>
        <end position="118"/>
    </location>
</feature>
<dbReference type="RefSeq" id="WP_036945008.1">
    <property type="nucleotide sequence ID" value="NZ_JQKC01000041.1"/>
</dbReference>
<accession>A0A0L6JVX4</accession>
<organism evidence="2 3">
    <name type="scientific">Pseudobacteroides cellulosolvens ATCC 35603 = DSM 2933</name>
    <dbReference type="NCBI Taxonomy" id="398512"/>
    <lineage>
        <taxon>Bacteria</taxon>
        <taxon>Bacillati</taxon>
        <taxon>Bacillota</taxon>
        <taxon>Clostridia</taxon>
        <taxon>Eubacteriales</taxon>
        <taxon>Oscillospiraceae</taxon>
        <taxon>Pseudobacteroides</taxon>
    </lineage>
</organism>
<keyword evidence="1" id="KW-0812">Transmembrane</keyword>
<keyword evidence="1" id="KW-0472">Membrane</keyword>
<feature type="transmembrane region" description="Helical" evidence="1">
    <location>
        <begin position="138"/>
        <end position="160"/>
    </location>
</feature>
<evidence type="ECO:0000313" key="3">
    <source>
        <dbReference type="Proteomes" id="UP000036923"/>
    </source>
</evidence>
<dbReference type="eggNOG" id="ENOG5031V4W">
    <property type="taxonomic scope" value="Bacteria"/>
</dbReference>
<keyword evidence="1" id="KW-1133">Transmembrane helix</keyword>
<dbReference type="AlphaFoldDB" id="A0A0L6JVX4"/>
<proteinExistence type="predicted"/>
<dbReference type="OrthoDB" id="2081498at2"/>
<evidence type="ECO:0000313" key="2">
    <source>
        <dbReference type="EMBL" id="KNY30021.1"/>
    </source>
</evidence>
<dbReference type="STRING" id="398512.Bccel_5298"/>
<dbReference type="Proteomes" id="UP000036923">
    <property type="component" value="Unassembled WGS sequence"/>
</dbReference>
<reference evidence="3" key="1">
    <citation type="submission" date="2015-07" db="EMBL/GenBank/DDBJ databases">
        <title>Near-Complete Genome Sequence of the Cellulolytic Bacterium Bacteroides (Pseudobacteroides) cellulosolvens ATCC 35603.</title>
        <authorList>
            <person name="Dassa B."/>
            <person name="Utturkar S.M."/>
            <person name="Klingeman D.M."/>
            <person name="Hurt R.A."/>
            <person name="Keller M."/>
            <person name="Xu J."/>
            <person name="Reddy Y.H.K."/>
            <person name="Borovok I."/>
            <person name="Grinberg I.R."/>
            <person name="Lamed R."/>
            <person name="Zhivin O."/>
            <person name="Bayer E.A."/>
            <person name="Brown S.D."/>
        </authorList>
    </citation>
    <scope>NUCLEOTIDE SEQUENCE [LARGE SCALE GENOMIC DNA]</scope>
    <source>
        <strain evidence="3">DSM 2933</strain>
    </source>
</reference>